<protein>
    <submittedName>
        <fullName evidence="1">Uncharacterized protein</fullName>
    </submittedName>
</protein>
<accession>A0A382KIE0</accession>
<gene>
    <name evidence="1" type="ORF">METZ01_LOCUS276750</name>
</gene>
<name>A0A382KIE0_9ZZZZ</name>
<feature type="non-terminal residue" evidence="1">
    <location>
        <position position="38"/>
    </location>
</feature>
<sequence length="38" mass="4206">MNLSQFGGTMQKLVSFWTISLCMLLFGSAVHAFTPLVE</sequence>
<dbReference type="EMBL" id="UINC01080705">
    <property type="protein sequence ID" value="SVC23896.1"/>
    <property type="molecule type" value="Genomic_DNA"/>
</dbReference>
<dbReference type="AlphaFoldDB" id="A0A382KIE0"/>
<evidence type="ECO:0000313" key="1">
    <source>
        <dbReference type="EMBL" id="SVC23896.1"/>
    </source>
</evidence>
<reference evidence="1" key="1">
    <citation type="submission" date="2018-05" db="EMBL/GenBank/DDBJ databases">
        <authorList>
            <person name="Lanie J.A."/>
            <person name="Ng W.-L."/>
            <person name="Kazmierczak K.M."/>
            <person name="Andrzejewski T.M."/>
            <person name="Davidsen T.M."/>
            <person name="Wayne K.J."/>
            <person name="Tettelin H."/>
            <person name="Glass J.I."/>
            <person name="Rusch D."/>
            <person name="Podicherti R."/>
            <person name="Tsui H.-C.T."/>
            <person name="Winkler M.E."/>
        </authorList>
    </citation>
    <scope>NUCLEOTIDE SEQUENCE</scope>
</reference>
<proteinExistence type="predicted"/>
<organism evidence="1">
    <name type="scientific">marine metagenome</name>
    <dbReference type="NCBI Taxonomy" id="408172"/>
    <lineage>
        <taxon>unclassified sequences</taxon>
        <taxon>metagenomes</taxon>
        <taxon>ecological metagenomes</taxon>
    </lineage>
</organism>